<feature type="chain" id="PRO_5046193066" evidence="2">
    <location>
        <begin position="18"/>
        <end position="388"/>
    </location>
</feature>
<evidence type="ECO:0000256" key="2">
    <source>
        <dbReference type="SAM" id="SignalP"/>
    </source>
</evidence>
<feature type="compositionally biased region" description="Pro residues" evidence="1">
    <location>
        <begin position="147"/>
        <end position="174"/>
    </location>
</feature>
<name>A0ABT5DZ72_9BACT</name>
<dbReference type="EMBL" id="JAQNDL010000002">
    <property type="protein sequence ID" value="MDC0718905.1"/>
    <property type="molecule type" value="Genomic_DNA"/>
</dbReference>
<reference evidence="3 4" key="1">
    <citation type="submission" date="2022-11" db="EMBL/GenBank/DDBJ databases">
        <title>Minimal conservation of predation-associated metabolite biosynthetic gene clusters underscores biosynthetic potential of Myxococcota including descriptions for ten novel species: Archangium lansinium sp. nov., Myxococcus landrumus sp. nov., Nannocystis bai.</title>
        <authorList>
            <person name="Ahearne A."/>
            <person name="Stevens C."/>
            <person name="Dowd S."/>
        </authorList>
    </citation>
    <scope>NUCLEOTIDE SEQUENCE [LARGE SCALE GENOMIC DNA]</scope>
    <source>
        <strain evidence="3 4">BB15-2</strain>
    </source>
</reference>
<evidence type="ECO:0000313" key="4">
    <source>
        <dbReference type="Proteomes" id="UP001221686"/>
    </source>
</evidence>
<comment type="caution">
    <text evidence="3">The sequence shown here is derived from an EMBL/GenBank/DDBJ whole genome shotgun (WGS) entry which is preliminary data.</text>
</comment>
<accession>A0ABT5DZ72</accession>
<gene>
    <name evidence="3" type="ORF">POL25_18520</name>
</gene>
<sequence length="388" mass="40029">MLLASTCALVTVLVAPAAEPGVASGMSPGTGDATTGEPQEFRAARADIRGFDEAAVLAALALRLPRLPIERHGGAAPTEAPYLYLQLTRAADDRGTIRVITSDGRAYERSFAVEIGQEVRVVASTAANLIFAVEQGAVIPDQEDVAIPPPAAAPELVPPEPAPPEPPPPEPSPPLDMAEETGPKAQVQKDMSDRPRWELGVGLHAAAVLGLGPPAYGGALGGGGGGLGLEVRSPRGLAAALETRAIGQAEAGVGLGRLRVAIAAGYALRRGRFELPILVGLAIEPWWVTRAGERAPLAASGDDDTVARPPLLGGFLRLSPGWRARPSPRLGLRVGPRIELGGSFGIDDHDGPRVVGLADAVGVPRFRVGGLELSLGLELALQFGLGPR</sequence>
<evidence type="ECO:0000313" key="3">
    <source>
        <dbReference type="EMBL" id="MDC0718905.1"/>
    </source>
</evidence>
<dbReference type="Proteomes" id="UP001221686">
    <property type="component" value="Unassembled WGS sequence"/>
</dbReference>
<proteinExistence type="predicted"/>
<evidence type="ECO:0000256" key="1">
    <source>
        <dbReference type="SAM" id="MobiDB-lite"/>
    </source>
</evidence>
<organism evidence="3 4">
    <name type="scientific">Nannocystis bainbridge</name>
    <dbReference type="NCBI Taxonomy" id="2995303"/>
    <lineage>
        <taxon>Bacteria</taxon>
        <taxon>Pseudomonadati</taxon>
        <taxon>Myxococcota</taxon>
        <taxon>Polyangia</taxon>
        <taxon>Nannocystales</taxon>
        <taxon>Nannocystaceae</taxon>
        <taxon>Nannocystis</taxon>
    </lineage>
</organism>
<feature type="region of interest" description="Disordered" evidence="1">
    <location>
        <begin position="145"/>
        <end position="191"/>
    </location>
</feature>
<keyword evidence="2" id="KW-0732">Signal</keyword>
<protein>
    <submittedName>
        <fullName evidence="3">Uncharacterized protein</fullName>
    </submittedName>
</protein>
<dbReference type="RefSeq" id="WP_272087416.1">
    <property type="nucleotide sequence ID" value="NZ_JAQNDL010000002.1"/>
</dbReference>
<keyword evidence="4" id="KW-1185">Reference proteome</keyword>
<feature type="signal peptide" evidence="2">
    <location>
        <begin position="1"/>
        <end position="17"/>
    </location>
</feature>